<dbReference type="PANTHER" id="PTHR30290:SF9">
    <property type="entry name" value="OLIGOPEPTIDE-BINDING PROTEIN APPA"/>
    <property type="match status" value="1"/>
</dbReference>
<dbReference type="Gene3D" id="3.10.105.10">
    <property type="entry name" value="Dipeptide-binding Protein, Domain 3"/>
    <property type="match status" value="2"/>
</dbReference>
<dbReference type="InterPro" id="IPR000914">
    <property type="entry name" value="SBP_5_dom"/>
</dbReference>
<dbReference type="InterPro" id="IPR039424">
    <property type="entry name" value="SBP_5"/>
</dbReference>
<comment type="caution">
    <text evidence="5">The sequence shown here is derived from an EMBL/GenBank/DDBJ whole genome shotgun (WGS) entry which is preliminary data.</text>
</comment>
<evidence type="ECO:0000313" key="5">
    <source>
        <dbReference type="EMBL" id="RKD97046.1"/>
    </source>
</evidence>
<keyword evidence="3" id="KW-0732">Signal</keyword>
<protein>
    <submittedName>
        <fullName evidence="5">Peptide/nickel transport system substrate-binding protein</fullName>
    </submittedName>
</protein>
<organism evidence="5 6">
    <name type="scientific">Halopiger aswanensis</name>
    <dbReference type="NCBI Taxonomy" id="148449"/>
    <lineage>
        <taxon>Archaea</taxon>
        <taxon>Methanobacteriati</taxon>
        <taxon>Methanobacteriota</taxon>
        <taxon>Stenosarchaea group</taxon>
        <taxon>Halobacteria</taxon>
        <taxon>Halobacteriales</taxon>
        <taxon>Natrialbaceae</taxon>
        <taxon>Halopiger</taxon>
    </lineage>
</organism>
<dbReference type="RefSeq" id="WP_120242626.1">
    <property type="nucleotide sequence ID" value="NZ_RAPO01000001.1"/>
</dbReference>
<dbReference type="OrthoDB" id="233597at2157"/>
<accession>A0A419WNS8</accession>
<dbReference type="Pfam" id="PF00496">
    <property type="entry name" value="SBP_bac_5"/>
    <property type="match status" value="1"/>
</dbReference>
<proteinExistence type="inferred from homology"/>
<comment type="similarity">
    <text evidence="1">Belongs to the bacterial solute-binding protein 5 family.</text>
</comment>
<keyword evidence="6" id="KW-1185">Reference proteome</keyword>
<dbReference type="Gene3D" id="3.40.190.10">
    <property type="entry name" value="Periplasmic binding protein-like II"/>
    <property type="match status" value="1"/>
</dbReference>
<keyword evidence="2" id="KW-0813">Transport</keyword>
<reference evidence="5 6" key="1">
    <citation type="submission" date="2018-09" db="EMBL/GenBank/DDBJ databases">
        <title>Genomic Encyclopedia of Archaeal and Bacterial Type Strains, Phase II (KMG-II): from individual species to whole genera.</title>
        <authorList>
            <person name="Goeker M."/>
        </authorList>
    </citation>
    <scope>NUCLEOTIDE SEQUENCE [LARGE SCALE GENOMIC DNA]</scope>
    <source>
        <strain evidence="5 6">DSM 13151</strain>
    </source>
</reference>
<dbReference type="PANTHER" id="PTHR30290">
    <property type="entry name" value="PERIPLASMIC BINDING COMPONENT OF ABC TRANSPORTER"/>
    <property type="match status" value="1"/>
</dbReference>
<feature type="domain" description="Solute-binding protein family 5" evidence="4">
    <location>
        <begin position="265"/>
        <end position="584"/>
    </location>
</feature>
<dbReference type="AlphaFoldDB" id="A0A419WNS8"/>
<evidence type="ECO:0000313" key="6">
    <source>
        <dbReference type="Proteomes" id="UP000283805"/>
    </source>
</evidence>
<dbReference type="GO" id="GO:1904680">
    <property type="term" value="F:peptide transmembrane transporter activity"/>
    <property type="evidence" value="ECO:0007669"/>
    <property type="project" value="TreeGrafter"/>
</dbReference>
<name>A0A419WNS8_9EURY</name>
<dbReference type="EMBL" id="RAPO01000001">
    <property type="protein sequence ID" value="RKD97046.1"/>
    <property type="molecule type" value="Genomic_DNA"/>
</dbReference>
<evidence type="ECO:0000256" key="1">
    <source>
        <dbReference type="ARBA" id="ARBA00005695"/>
    </source>
</evidence>
<dbReference type="Proteomes" id="UP000283805">
    <property type="component" value="Unassembled WGS sequence"/>
</dbReference>
<dbReference type="CDD" id="cd00995">
    <property type="entry name" value="PBP2_NikA_DppA_OppA_like"/>
    <property type="match status" value="1"/>
</dbReference>
<gene>
    <name evidence="5" type="ORF">ATJ93_0027</name>
</gene>
<evidence type="ECO:0000256" key="2">
    <source>
        <dbReference type="ARBA" id="ARBA00022448"/>
    </source>
</evidence>
<dbReference type="GO" id="GO:0015833">
    <property type="term" value="P:peptide transport"/>
    <property type="evidence" value="ECO:0007669"/>
    <property type="project" value="TreeGrafter"/>
</dbReference>
<sequence>MDDAPSITRTRRGVLASAAGIATGALAGCSERLWSRAENSGPEQVELTIKTLPTEDDEIAAMIMSQFRENLRRAGIAVSHEPVNEADLYRSVLLEGDYDVFIARHPGLDEYDALRGLLHSQYANERGWQNPFHFTDVTVDDHLERQRTTRGTERREVLGDLFEYLGETPPYTTVGFPNRIGGVHDAVAASVPPRRPLDYVELLSREPEDGPREGPLTVGIYGGGLGERLNPIVVDRNRVPGLLGLLYDPLARRRNTRLTNAADGYVPWIAETITWTESDSLEATVTLREGLTWHDETDFDADDVAFTYRFLQDTSMGEVEGGVPAPRYRDRQTLVETVEAVGDRTVRFAFGDTTRSAAARVFAVPILPQHIWEPRSAIVAEHQPEALVTDNVEAMGSGLFQLHAVTDDGIELEPFADHVLRDETTDRPGVLEGFSQFDGLTYQIEPNPGSMIESLRNGEIDITGSPVPPSELEGIRSGEETSILTGRTNAFYMIGFNSSQHPDLGNPNFRRILARLIDREHAVREFFDGHGEPATEFSSLLGVRNEEWTFDDRAAVSIFPGSDGKIDADRVHTLFEDAGYRYEDGALLG</sequence>
<evidence type="ECO:0000256" key="3">
    <source>
        <dbReference type="ARBA" id="ARBA00022729"/>
    </source>
</evidence>
<dbReference type="SUPFAM" id="SSF53850">
    <property type="entry name" value="Periplasmic binding protein-like II"/>
    <property type="match status" value="2"/>
</dbReference>
<evidence type="ECO:0000259" key="4">
    <source>
        <dbReference type="Pfam" id="PF00496"/>
    </source>
</evidence>